<sequence>MSLSHNTVNYLYKIEGETPFYYPTDGFNNNKGQDISIEADIYKMKFNDQGFRIGTDPLIEFKDEYLTMEINSLSNQKNVVDNSKLSENKRVNTSKNDQNNSIFTSSTDASNSGYGYNNNLSNEGLRINPFYPNVSETGVRNSNFDNSLLSGGAVDSNSDANLSYGFNQHFKGQNTMEFDESFFSNELKNNFNSGNQQFFFDSSFPSVDYSKPSQCLSYTNTKSDFKHNSTSINGAGNMNNNASYKIDENLPIRVIGPKIANQNSNYKNDSYDYEKNEESFGKRFEVNIGSNIFGIGNDNISTIGNVINGGMSKKGSEMLKNITNPQEFIQGKTFITQNANSYNQNNNAIHSSPINSSQPLLNIHFDTKLAKSISESQNPSGQIDIIKNMFSDTEYLGAVNTSEYPSLQKDLMPKSQFFNYNSNSNSENQLLDFQNNTADLSFTKSNEVPLLKSSLKSQSKRYYRSNDPDKNEYRFTQYNNNQCNTENKPTGQLIDDKYSLYKSSDSLDLANGYSRYDQEYIPNFSCFANSQFDYSPIFISSGSHGINVGSSNNGDLRPYKCNTCNQSFSRNHDLKRHIKIHTGVKPYKCKKCGKKFGRSDALKRHSLVKKCRMLDQNKTKDSTLKPDINNKYKHGKQVRDGVGYDKTSTDSGKNPRNSTSGIKNDYIKGSNNNLEKDRNSNINLSENVLSGNISDDLNMNIQCDLQSDALINTMNYHSREKVDTDSMMEIANSMGSSSSDSNQIISLKECDFDRSIELLDGNLHYNLQNSEEDMISPQSIQLLLSKIGENNYN</sequence>
<comment type="caution">
    <text evidence="10">The sequence shown here is derived from an EMBL/GenBank/DDBJ whole genome shotgun (WGS) entry which is preliminary data.</text>
</comment>
<evidence type="ECO:0000313" key="10">
    <source>
        <dbReference type="EMBL" id="OMJ09538.1"/>
    </source>
</evidence>
<feature type="region of interest" description="Disordered" evidence="8">
    <location>
        <begin position="633"/>
        <end position="678"/>
    </location>
</feature>
<protein>
    <submittedName>
        <fullName evidence="10">Zinc finger and BTB domain-containing protein 7C</fullName>
    </submittedName>
</protein>
<dbReference type="PANTHER" id="PTHR16515:SF66">
    <property type="entry name" value="C2H2-TYPE DOMAIN-CONTAINING PROTEIN"/>
    <property type="match status" value="1"/>
</dbReference>
<dbReference type="Gene3D" id="3.30.160.60">
    <property type="entry name" value="Classic Zinc Finger"/>
    <property type="match status" value="2"/>
</dbReference>
<evidence type="ECO:0000256" key="2">
    <source>
        <dbReference type="ARBA" id="ARBA00022723"/>
    </source>
</evidence>
<name>A0A1R1X4G8_9FUNG</name>
<feature type="compositionally biased region" description="Polar residues" evidence="8">
    <location>
        <begin position="91"/>
        <end position="107"/>
    </location>
</feature>
<comment type="subcellular location">
    <subcellularLocation>
        <location evidence="1">Nucleus</location>
    </subcellularLocation>
</comment>
<feature type="domain" description="C2H2-type" evidence="9">
    <location>
        <begin position="587"/>
        <end position="605"/>
    </location>
</feature>
<keyword evidence="2" id="KW-0479">Metal-binding</keyword>
<dbReference type="Proteomes" id="UP000187283">
    <property type="component" value="Unassembled WGS sequence"/>
</dbReference>
<dbReference type="FunFam" id="3.30.160.60:FF:001732">
    <property type="entry name" value="Zgc:162936"/>
    <property type="match status" value="1"/>
</dbReference>
<dbReference type="GO" id="GO:0008270">
    <property type="term" value="F:zinc ion binding"/>
    <property type="evidence" value="ECO:0007669"/>
    <property type="project" value="UniProtKB-KW"/>
</dbReference>
<gene>
    <name evidence="10" type="ORF">AYI70_g10876</name>
</gene>
<dbReference type="InterPro" id="IPR050331">
    <property type="entry name" value="Zinc_finger"/>
</dbReference>
<dbReference type="EMBL" id="LSSN01005411">
    <property type="protein sequence ID" value="OMJ09538.1"/>
    <property type="molecule type" value="Genomic_DNA"/>
</dbReference>
<dbReference type="InterPro" id="IPR036236">
    <property type="entry name" value="Znf_C2H2_sf"/>
</dbReference>
<reference evidence="10 11" key="1">
    <citation type="submission" date="2017-01" db="EMBL/GenBank/DDBJ databases">
        <authorList>
            <person name="Mah S.A."/>
            <person name="Swanson W.J."/>
            <person name="Moy G.W."/>
            <person name="Vacquier V.D."/>
        </authorList>
    </citation>
    <scope>NUCLEOTIDE SEQUENCE [LARGE SCALE GENOMIC DNA]</scope>
    <source>
        <strain evidence="10 11">GSMNP</strain>
    </source>
</reference>
<dbReference type="GO" id="GO:0005694">
    <property type="term" value="C:chromosome"/>
    <property type="evidence" value="ECO:0007669"/>
    <property type="project" value="UniProtKB-ARBA"/>
</dbReference>
<dbReference type="PANTHER" id="PTHR16515">
    <property type="entry name" value="PR DOMAIN ZINC FINGER PROTEIN"/>
    <property type="match status" value="1"/>
</dbReference>
<evidence type="ECO:0000256" key="5">
    <source>
        <dbReference type="ARBA" id="ARBA00022833"/>
    </source>
</evidence>
<dbReference type="Pfam" id="PF00096">
    <property type="entry name" value="zf-C2H2"/>
    <property type="match status" value="2"/>
</dbReference>
<dbReference type="InterPro" id="IPR013087">
    <property type="entry name" value="Znf_C2H2_type"/>
</dbReference>
<evidence type="ECO:0000256" key="4">
    <source>
        <dbReference type="ARBA" id="ARBA00022771"/>
    </source>
</evidence>
<feature type="region of interest" description="Disordered" evidence="8">
    <location>
        <begin position="84"/>
        <end position="107"/>
    </location>
</feature>
<evidence type="ECO:0000256" key="3">
    <source>
        <dbReference type="ARBA" id="ARBA00022737"/>
    </source>
</evidence>
<feature type="compositionally biased region" description="Polar residues" evidence="8">
    <location>
        <begin position="649"/>
        <end position="662"/>
    </location>
</feature>
<organism evidence="10 11">
    <name type="scientific">Smittium culicis</name>
    <dbReference type="NCBI Taxonomy" id="133412"/>
    <lineage>
        <taxon>Eukaryota</taxon>
        <taxon>Fungi</taxon>
        <taxon>Fungi incertae sedis</taxon>
        <taxon>Zoopagomycota</taxon>
        <taxon>Kickxellomycotina</taxon>
        <taxon>Harpellomycetes</taxon>
        <taxon>Harpellales</taxon>
        <taxon>Legeriomycetaceae</taxon>
        <taxon>Smittium</taxon>
    </lineage>
</organism>
<dbReference type="PROSITE" id="PS50157">
    <property type="entry name" value="ZINC_FINGER_C2H2_2"/>
    <property type="match status" value="2"/>
</dbReference>
<dbReference type="GO" id="GO:0043565">
    <property type="term" value="F:sequence-specific DNA binding"/>
    <property type="evidence" value="ECO:0007669"/>
    <property type="project" value="UniProtKB-ARBA"/>
</dbReference>
<dbReference type="AlphaFoldDB" id="A0A1R1X4G8"/>
<keyword evidence="4 7" id="KW-0863">Zinc-finger</keyword>
<evidence type="ECO:0000256" key="6">
    <source>
        <dbReference type="ARBA" id="ARBA00023242"/>
    </source>
</evidence>
<evidence type="ECO:0000256" key="7">
    <source>
        <dbReference type="PROSITE-ProRule" id="PRU00042"/>
    </source>
</evidence>
<dbReference type="GO" id="GO:0005634">
    <property type="term" value="C:nucleus"/>
    <property type="evidence" value="ECO:0007669"/>
    <property type="project" value="UniProtKB-SubCell"/>
</dbReference>
<evidence type="ECO:0000313" key="11">
    <source>
        <dbReference type="Proteomes" id="UP000187283"/>
    </source>
</evidence>
<keyword evidence="3" id="KW-0677">Repeat</keyword>
<dbReference type="STRING" id="133412.A0A1R1X4G8"/>
<evidence type="ECO:0000256" key="1">
    <source>
        <dbReference type="ARBA" id="ARBA00004123"/>
    </source>
</evidence>
<proteinExistence type="predicted"/>
<dbReference type="FunFam" id="3.30.160.60:FF:000145">
    <property type="entry name" value="Zinc finger protein 574"/>
    <property type="match status" value="1"/>
</dbReference>
<keyword evidence="11" id="KW-1185">Reference proteome</keyword>
<evidence type="ECO:0000259" key="9">
    <source>
        <dbReference type="PROSITE" id="PS50157"/>
    </source>
</evidence>
<dbReference type="SMART" id="SM00355">
    <property type="entry name" value="ZnF_C2H2"/>
    <property type="match status" value="2"/>
</dbReference>
<dbReference type="SUPFAM" id="SSF57667">
    <property type="entry name" value="beta-beta-alpha zinc fingers"/>
    <property type="match status" value="1"/>
</dbReference>
<dbReference type="PROSITE" id="PS00028">
    <property type="entry name" value="ZINC_FINGER_C2H2_1"/>
    <property type="match status" value="1"/>
</dbReference>
<evidence type="ECO:0000256" key="8">
    <source>
        <dbReference type="SAM" id="MobiDB-lite"/>
    </source>
</evidence>
<keyword evidence="5" id="KW-0862">Zinc</keyword>
<dbReference type="GO" id="GO:0045893">
    <property type="term" value="P:positive regulation of DNA-templated transcription"/>
    <property type="evidence" value="ECO:0007669"/>
    <property type="project" value="UniProtKB-ARBA"/>
</dbReference>
<keyword evidence="6" id="KW-0539">Nucleus</keyword>
<feature type="domain" description="C2H2-type" evidence="9">
    <location>
        <begin position="559"/>
        <end position="586"/>
    </location>
</feature>
<dbReference type="OrthoDB" id="8922241at2759"/>
<accession>A0A1R1X4G8</accession>